<comment type="caution">
    <text evidence="1">The sequence shown here is derived from an EMBL/GenBank/DDBJ whole genome shotgun (WGS) entry which is preliminary data.</text>
</comment>
<evidence type="ECO:0000313" key="2">
    <source>
        <dbReference type="Proteomes" id="UP001152320"/>
    </source>
</evidence>
<accession>A0A9Q1CBQ3</accession>
<organism evidence="1 2">
    <name type="scientific">Holothuria leucospilota</name>
    <name type="common">Black long sea cucumber</name>
    <name type="synonym">Mertensiothuria leucospilota</name>
    <dbReference type="NCBI Taxonomy" id="206669"/>
    <lineage>
        <taxon>Eukaryota</taxon>
        <taxon>Metazoa</taxon>
        <taxon>Echinodermata</taxon>
        <taxon>Eleutherozoa</taxon>
        <taxon>Echinozoa</taxon>
        <taxon>Holothuroidea</taxon>
        <taxon>Aspidochirotacea</taxon>
        <taxon>Aspidochirotida</taxon>
        <taxon>Holothuriidae</taxon>
        <taxon>Holothuria</taxon>
    </lineage>
</organism>
<keyword evidence="2" id="KW-1185">Reference proteome</keyword>
<gene>
    <name evidence="1" type="ORF">HOLleu_12971</name>
</gene>
<dbReference type="Proteomes" id="UP001152320">
    <property type="component" value="Chromosome 5"/>
</dbReference>
<dbReference type="OrthoDB" id="10377879at2759"/>
<reference evidence="1" key="1">
    <citation type="submission" date="2021-10" db="EMBL/GenBank/DDBJ databases">
        <title>Tropical sea cucumber genome reveals ecological adaptation and Cuvierian tubules defense mechanism.</title>
        <authorList>
            <person name="Chen T."/>
        </authorList>
    </citation>
    <scope>NUCLEOTIDE SEQUENCE</scope>
    <source>
        <strain evidence="1">Nanhai2018</strain>
        <tissue evidence="1">Muscle</tissue>
    </source>
</reference>
<protein>
    <submittedName>
        <fullName evidence="1">Uncharacterized protein</fullName>
    </submittedName>
</protein>
<proteinExistence type="predicted"/>
<name>A0A9Q1CBQ3_HOLLE</name>
<evidence type="ECO:0000313" key="1">
    <source>
        <dbReference type="EMBL" id="KAJ8042010.1"/>
    </source>
</evidence>
<dbReference type="EMBL" id="JAIZAY010000005">
    <property type="protein sequence ID" value="KAJ8042010.1"/>
    <property type="molecule type" value="Genomic_DNA"/>
</dbReference>
<sequence>MSYVGKMDSLMNCRHSDGSLAWQYHINTHEVVFTTVLYATNVRPLDISVHQLPESIAYVQTNIELVWTISRTAILNFVIASQAAYEPKMIEMVGRVIVEFDFAVVEPYILEDGTLDTSRIHLEMGISTYTPVSNSSLLVFMGKDFLYYIADTPGNVMTEVLKMVRYSNLPSLKGQGVDFKTYCSTYIKRVSCRPAYKIPQDDIQMSNRTSYIVATRD</sequence>
<dbReference type="AlphaFoldDB" id="A0A9Q1CBQ3"/>